<dbReference type="KEGG" id="pspi:PS2015_1878"/>
<dbReference type="RefSeq" id="WP_169792292.1">
    <property type="nucleotide sequence ID" value="NZ_CP013189.1"/>
</dbReference>
<evidence type="ECO:0008006" key="3">
    <source>
        <dbReference type="Google" id="ProtNLM"/>
    </source>
</evidence>
<dbReference type="STRING" id="1249552.PS2015_1878"/>
<protein>
    <recommendedName>
        <fullName evidence="3">Desulfoferrodoxin N-terminal domain-containing protein</fullName>
    </recommendedName>
</protein>
<dbReference type="Proteomes" id="UP000065641">
    <property type="component" value="Chromosome"/>
</dbReference>
<keyword evidence="2" id="KW-1185">Reference proteome</keyword>
<reference evidence="1 2" key="1">
    <citation type="submission" date="2015-11" db="EMBL/GenBank/DDBJ databases">
        <authorList>
            <person name="Zhang Y."/>
            <person name="Guo Z."/>
        </authorList>
    </citation>
    <scope>NUCLEOTIDE SEQUENCE [LARGE SCALE GENOMIC DNA]</scope>
    <source>
        <strain evidence="1 2">KCTC 32221</strain>
    </source>
</reference>
<dbReference type="AlphaFoldDB" id="A0A0S2KDZ9"/>
<evidence type="ECO:0000313" key="2">
    <source>
        <dbReference type="Proteomes" id="UP000065641"/>
    </source>
</evidence>
<accession>A0A0S2KDZ9</accession>
<name>A0A0S2KDZ9_9GAMM</name>
<proteinExistence type="predicted"/>
<sequence>MSREVGDRYRCDSCKAELVYEVACPCEGMPHSEICCGKQMTKVEA</sequence>
<dbReference type="EMBL" id="CP013189">
    <property type="protein sequence ID" value="ALO46525.1"/>
    <property type="molecule type" value="Genomic_DNA"/>
</dbReference>
<evidence type="ECO:0000313" key="1">
    <source>
        <dbReference type="EMBL" id="ALO46525.1"/>
    </source>
</evidence>
<gene>
    <name evidence="1" type="ORF">PS2015_1878</name>
</gene>
<organism evidence="1 2">
    <name type="scientific">Pseudohongiella spirulinae</name>
    <dbReference type="NCBI Taxonomy" id="1249552"/>
    <lineage>
        <taxon>Bacteria</taxon>
        <taxon>Pseudomonadati</taxon>
        <taxon>Pseudomonadota</taxon>
        <taxon>Gammaproteobacteria</taxon>
        <taxon>Pseudomonadales</taxon>
        <taxon>Pseudohongiellaceae</taxon>
        <taxon>Pseudohongiella</taxon>
    </lineage>
</organism>